<dbReference type="PANTHER" id="PTHR36513:SF1">
    <property type="entry name" value="TRANSMEMBRANE PROTEIN"/>
    <property type="match status" value="1"/>
</dbReference>
<dbReference type="Gene3D" id="3.40.50.1820">
    <property type="entry name" value="alpha/beta hydrolase"/>
    <property type="match status" value="1"/>
</dbReference>
<dbReference type="EMBL" id="JAKFGM010000001">
    <property type="protein sequence ID" value="MCF2513759.1"/>
    <property type="molecule type" value="Genomic_DNA"/>
</dbReference>
<sequence length="339" mass="37420">MDIRVFFITNRDYKPANQSLFGSHFNPDGVGAIRFGHAQFGTGSGKLQPGPVNVYPEVRGETPDEGFQRAGSASFFEDLRQQMQNGCADTVVFIHGFNVSFRDALMAAALFSSQLIVGGKPINVVLFSWPSDGKAYPWMSYYSDREDARSSGAAVARTFLKLLDFLLSLKDDERCGRSLHLLAHSMGAYVLRQGLQALIAKDPRQLLRVFNEIILAAPDEDDDAFETEAKLRLLPKLGMRVTVYHNESDRALFISDHTKANPDRLGAEGPRMLDLLPKKVVTVDCGKVAKAADALSHHTFFINCPPVSADIKATIQGMDTSAIGNRQVIRPELAYRIRG</sequence>
<dbReference type="AlphaFoldDB" id="A0A9X1TV42"/>
<dbReference type="SUPFAM" id="SSF53474">
    <property type="entry name" value="alpha/beta-Hydrolases"/>
    <property type="match status" value="1"/>
</dbReference>
<dbReference type="InterPro" id="IPR029058">
    <property type="entry name" value="AB_hydrolase_fold"/>
</dbReference>
<dbReference type="RefSeq" id="WP_235066257.1">
    <property type="nucleotide sequence ID" value="NZ_JAKFGM010000001.1"/>
</dbReference>
<reference evidence="1" key="1">
    <citation type="submission" date="2022-01" db="EMBL/GenBank/DDBJ databases">
        <authorList>
            <person name="Jo J.-H."/>
            <person name="Im W.-T."/>
        </authorList>
    </citation>
    <scope>NUCLEOTIDE SEQUENCE</scope>
    <source>
        <strain evidence="1">G124</strain>
    </source>
</reference>
<proteinExistence type="predicted"/>
<keyword evidence="1" id="KW-0378">Hydrolase</keyword>
<evidence type="ECO:0000313" key="2">
    <source>
        <dbReference type="Proteomes" id="UP001139410"/>
    </source>
</evidence>
<name>A0A9X1TV42_9SPHN</name>
<dbReference type="Proteomes" id="UP001139410">
    <property type="component" value="Unassembled WGS sequence"/>
</dbReference>
<dbReference type="InterPro" id="IPR010297">
    <property type="entry name" value="DUF900_hydrolase"/>
</dbReference>
<comment type="caution">
    <text evidence="1">The sequence shown here is derived from an EMBL/GenBank/DDBJ whole genome shotgun (WGS) entry which is preliminary data.</text>
</comment>
<dbReference type="GO" id="GO:0016787">
    <property type="term" value="F:hydrolase activity"/>
    <property type="evidence" value="ECO:0007669"/>
    <property type="project" value="UniProtKB-KW"/>
</dbReference>
<dbReference type="Pfam" id="PF05990">
    <property type="entry name" value="DUF900"/>
    <property type="match status" value="1"/>
</dbReference>
<keyword evidence="2" id="KW-1185">Reference proteome</keyword>
<accession>A0A9X1TV42</accession>
<gene>
    <name evidence="1" type="ORF">LVY65_01580</name>
</gene>
<protein>
    <submittedName>
        <fullName evidence="1">Alpha/beta fold hydrolase</fullName>
    </submittedName>
</protein>
<evidence type="ECO:0000313" key="1">
    <source>
        <dbReference type="EMBL" id="MCF2513759.1"/>
    </source>
</evidence>
<organism evidence="1 2">
    <name type="scientific">Sphingomonas cremea</name>
    <dbReference type="NCBI Taxonomy" id="2904799"/>
    <lineage>
        <taxon>Bacteria</taxon>
        <taxon>Pseudomonadati</taxon>
        <taxon>Pseudomonadota</taxon>
        <taxon>Alphaproteobacteria</taxon>
        <taxon>Sphingomonadales</taxon>
        <taxon>Sphingomonadaceae</taxon>
        <taxon>Sphingomonas</taxon>
    </lineage>
</organism>
<dbReference type="PANTHER" id="PTHR36513">
    <property type="entry name" value="ABC TRANSMEMBRANE TYPE-1 DOMAIN-CONTAINING PROTEIN"/>
    <property type="match status" value="1"/>
</dbReference>